<dbReference type="InterPro" id="IPR036388">
    <property type="entry name" value="WH-like_DNA-bd_sf"/>
</dbReference>
<dbReference type="InterPro" id="IPR000524">
    <property type="entry name" value="Tscrpt_reg_HTH_GntR"/>
</dbReference>
<dbReference type="SUPFAM" id="SSF46785">
    <property type="entry name" value="Winged helix' DNA-binding domain"/>
    <property type="match status" value="1"/>
</dbReference>
<dbReference type="PANTHER" id="PTHR43537">
    <property type="entry name" value="TRANSCRIPTIONAL REGULATOR, GNTR FAMILY"/>
    <property type="match status" value="1"/>
</dbReference>
<dbReference type="OrthoDB" id="9028214at2"/>
<dbReference type="Gene3D" id="1.10.10.10">
    <property type="entry name" value="Winged helix-like DNA-binding domain superfamily/Winged helix DNA-binding domain"/>
    <property type="match status" value="1"/>
</dbReference>
<keyword evidence="2" id="KW-0238">DNA-binding</keyword>
<feature type="domain" description="HTH gntR-type" evidence="4">
    <location>
        <begin position="3"/>
        <end position="71"/>
    </location>
</feature>
<dbReference type="AlphaFoldDB" id="A0A521ABX9"/>
<dbReference type="PANTHER" id="PTHR43537:SF5">
    <property type="entry name" value="UXU OPERON TRANSCRIPTIONAL REGULATOR"/>
    <property type="match status" value="1"/>
</dbReference>
<dbReference type="EMBL" id="FXTO01000001">
    <property type="protein sequence ID" value="SMO32315.1"/>
    <property type="molecule type" value="Genomic_DNA"/>
</dbReference>
<dbReference type="SMART" id="SM00895">
    <property type="entry name" value="FCD"/>
    <property type="match status" value="1"/>
</dbReference>
<proteinExistence type="predicted"/>
<keyword evidence="3" id="KW-0804">Transcription</keyword>
<dbReference type="GO" id="GO:0003700">
    <property type="term" value="F:DNA-binding transcription factor activity"/>
    <property type="evidence" value="ECO:0007669"/>
    <property type="project" value="InterPro"/>
</dbReference>
<dbReference type="RefSeq" id="WP_142491364.1">
    <property type="nucleotide sequence ID" value="NZ_FXTO01000001.1"/>
</dbReference>
<dbReference type="Pfam" id="PF07729">
    <property type="entry name" value="FCD"/>
    <property type="match status" value="1"/>
</dbReference>
<dbReference type="Gene3D" id="1.20.120.530">
    <property type="entry name" value="GntR ligand-binding domain-like"/>
    <property type="match status" value="1"/>
</dbReference>
<evidence type="ECO:0000256" key="1">
    <source>
        <dbReference type="ARBA" id="ARBA00023015"/>
    </source>
</evidence>
<dbReference type="Proteomes" id="UP000316030">
    <property type="component" value="Unassembled WGS sequence"/>
</dbReference>
<name>A0A521ABX9_9RHOB</name>
<dbReference type="Pfam" id="PF00392">
    <property type="entry name" value="GntR"/>
    <property type="match status" value="1"/>
</dbReference>
<keyword evidence="6" id="KW-1185">Reference proteome</keyword>
<protein>
    <submittedName>
        <fullName evidence="5">Transcriptional regulator, GntR family</fullName>
    </submittedName>
</protein>
<organism evidence="5 6">
    <name type="scientific">Thalassovita litoralis</name>
    <dbReference type="NCBI Taxonomy" id="1010611"/>
    <lineage>
        <taxon>Bacteria</taxon>
        <taxon>Pseudomonadati</taxon>
        <taxon>Pseudomonadota</taxon>
        <taxon>Alphaproteobacteria</taxon>
        <taxon>Rhodobacterales</taxon>
        <taxon>Roseobacteraceae</taxon>
        <taxon>Thalassovita</taxon>
    </lineage>
</organism>
<evidence type="ECO:0000313" key="5">
    <source>
        <dbReference type="EMBL" id="SMO32315.1"/>
    </source>
</evidence>
<evidence type="ECO:0000256" key="3">
    <source>
        <dbReference type="ARBA" id="ARBA00023163"/>
    </source>
</evidence>
<dbReference type="PRINTS" id="PR00035">
    <property type="entry name" value="HTHGNTR"/>
</dbReference>
<evidence type="ECO:0000313" key="6">
    <source>
        <dbReference type="Proteomes" id="UP000316030"/>
    </source>
</evidence>
<reference evidence="5 6" key="1">
    <citation type="submission" date="2017-05" db="EMBL/GenBank/DDBJ databases">
        <authorList>
            <person name="Varghese N."/>
            <person name="Submissions S."/>
        </authorList>
    </citation>
    <scope>NUCLEOTIDE SEQUENCE [LARGE SCALE GENOMIC DNA]</scope>
    <source>
        <strain evidence="5 6">DSM 29506</strain>
    </source>
</reference>
<gene>
    <name evidence="5" type="ORF">SAMN06265173_10137</name>
</gene>
<accession>A0A521ABX9</accession>
<dbReference type="SUPFAM" id="SSF48008">
    <property type="entry name" value="GntR ligand-binding domain-like"/>
    <property type="match status" value="1"/>
</dbReference>
<evidence type="ECO:0000256" key="2">
    <source>
        <dbReference type="ARBA" id="ARBA00023125"/>
    </source>
</evidence>
<keyword evidence="1" id="KW-0805">Transcription regulation</keyword>
<evidence type="ECO:0000259" key="4">
    <source>
        <dbReference type="PROSITE" id="PS50949"/>
    </source>
</evidence>
<dbReference type="SMART" id="SM00345">
    <property type="entry name" value="HTH_GNTR"/>
    <property type="match status" value="1"/>
</dbReference>
<dbReference type="InterPro" id="IPR011711">
    <property type="entry name" value="GntR_C"/>
</dbReference>
<dbReference type="InterPro" id="IPR008920">
    <property type="entry name" value="TF_FadR/GntR_C"/>
</dbReference>
<dbReference type="GO" id="GO:0003677">
    <property type="term" value="F:DNA binding"/>
    <property type="evidence" value="ECO:0007669"/>
    <property type="project" value="UniProtKB-KW"/>
</dbReference>
<sequence length="233" mass="25663">MPRPSDDSLLARLRQVLATQAPNIGDRLPAERDLAAQLGCSREALRKRLTLLETEGQIWRHVGQGTFRGPRPRNLPVRDTLQVEGAAPPDLMRARFLLEPIIAAEAARSATATDVTLLRVRVQAGRIAQDTQACETADDAFHRALAQVSGNPVLIGVLAYLSDARRRAAWQHEWGRTYRRIGVNEFRHLHSDQHSRIVDAVARSDPDAAALAMTQHLNTIGLAMAGHDPSHVP</sequence>
<dbReference type="InterPro" id="IPR036390">
    <property type="entry name" value="WH_DNA-bd_sf"/>
</dbReference>
<dbReference type="PROSITE" id="PS50949">
    <property type="entry name" value="HTH_GNTR"/>
    <property type="match status" value="1"/>
</dbReference>